<dbReference type="PANTHER" id="PTHR30482">
    <property type="entry name" value="HIGH-AFFINITY BRANCHED-CHAIN AMINO ACID TRANSPORT SYSTEM PERMEASE"/>
    <property type="match status" value="1"/>
</dbReference>
<evidence type="ECO:0000256" key="3">
    <source>
        <dbReference type="ARBA" id="ARBA00022692"/>
    </source>
</evidence>
<evidence type="ECO:0000313" key="8">
    <source>
        <dbReference type="Proteomes" id="UP000251558"/>
    </source>
</evidence>
<dbReference type="RefSeq" id="WP_112101089.1">
    <property type="nucleotide sequence ID" value="NZ_QMBP01000021.1"/>
</dbReference>
<sequence>MIDYAVSILIFACIYGLVALGLNIQWGLTGLINLGQVAFFAVGAYTFALLSKIGMPFPVGVLVATLTGGGFGAAVAMFTPRLREDYLAIVTLGFSEFVRLILLNEKWLAGGPDGIAGIQRPMTIAGFGSEVSFLIIVVVTLAIAFAFTRRIEGFPIGRTLRAIREDETVVSSVGKVTLAYKTRAFMLGAALAGLGGAFFASYLSYISPDMFGPNVSIYVLAAVLIGRQGSSVATLASTALVALLLEGTRILKDYVTFVDGVELAALRLMLLGIALIAIVAVRYGPRRAV</sequence>
<gene>
    <name evidence="7" type="ORF">DPM33_30650</name>
</gene>
<keyword evidence="5 6" id="KW-0472">Membrane</keyword>
<evidence type="ECO:0000313" key="7">
    <source>
        <dbReference type="EMBL" id="RAZ84776.1"/>
    </source>
</evidence>
<dbReference type="PANTHER" id="PTHR30482:SF10">
    <property type="entry name" value="HIGH-AFFINITY BRANCHED-CHAIN AMINO ACID TRANSPORT PROTEIN BRAE"/>
    <property type="match status" value="1"/>
</dbReference>
<keyword evidence="4 6" id="KW-1133">Transmembrane helix</keyword>
<feature type="transmembrane region" description="Helical" evidence="6">
    <location>
        <begin position="184"/>
        <end position="205"/>
    </location>
</feature>
<dbReference type="GO" id="GO:0015658">
    <property type="term" value="F:branched-chain amino acid transmembrane transporter activity"/>
    <property type="evidence" value="ECO:0007669"/>
    <property type="project" value="InterPro"/>
</dbReference>
<dbReference type="AlphaFoldDB" id="A0A330H819"/>
<dbReference type="Proteomes" id="UP000251558">
    <property type="component" value="Unassembled WGS sequence"/>
</dbReference>
<feature type="transmembrane region" description="Helical" evidence="6">
    <location>
        <begin position="31"/>
        <end position="51"/>
    </location>
</feature>
<keyword evidence="8" id="KW-1185">Reference proteome</keyword>
<organism evidence="7 8">
    <name type="scientific">Mesorhizobium hawassense</name>
    <dbReference type="NCBI Taxonomy" id="1209954"/>
    <lineage>
        <taxon>Bacteria</taxon>
        <taxon>Pseudomonadati</taxon>
        <taxon>Pseudomonadota</taxon>
        <taxon>Alphaproteobacteria</taxon>
        <taxon>Hyphomicrobiales</taxon>
        <taxon>Phyllobacteriaceae</taxon>
        <taxon>Mesorhizobium</taxon>
    </lineage>
</organism>
<dbReference type="OrthoDB" id="9814461at2"/>
<dbReference type="CDD" id="cd06581">
    <property type="entry name" value="TM_PBP1_LivM_like"/>
    <property type="match status" value="1"/>
</dbReference>
<evidence type="ECO:0000256" key="6">
    <source>
        <dbReference type="SAM" id="Phobius"/>
    </source>
</evidence>
<feature type="transmembrane region" description="Helical" evidence="6">
    <location>
        <begin position="265"/>
        <end position="284"/>
    </location>
</feature>
<feature type="transmembrane region" description="Helical" evidence="6">
    <location>
        <begin position="6"/>
        <end position="24"/>
    </location>
</feature>
<feature type="transmembrane region" description="Helical" evidence="6">
    <location>
        <begin position="124"/>
        <end position="148"/>
    </location>
</feature>
<proteinExistence type="predicted"/>
<evidence type="ECO:0000256" key="4">
    <source>
        <dbReference type="ARBA" id="ARBA00022989"/>
    </source>
</evidence>
<protein>
    <submittedName>
        <fullName evidence="7">Branched-chain amino acid ABC transporter permease</fullName>
    </submittedName>
</protein>
<dbReference type="GO" id="GO:0005886">
    <property type="term" value="C:plasma membrane"/>
    <property type="evidence" value="ECO:0007669"/>
    <property type="project" value="UniProtKB-SubCell"/>
</dbReference>
<feature type="transmembrane region" description="Helical" evidence="6">
    <location>
        <begin position="57"/>
        <end position="79"/>
    </location>
</feature>
<dbReference type="EMBL" id="QMBP01000021">
    <property type="protein sequence ID" value="RAZ84776.1"/>
    <property type="molecule type" value="Genomic_DNA"/>
</dbReference>
<dbReference type="Pfam" id="PF02653">
    <property type="entry name" value="BPD_transp_2"/>
    <property type="match status" value="1"/>
</dbReference>
<evidence type="ECO:0000256" key="1">
    <source>
        <dbReference type="ARBA" id="ARBA00004651"/>
    </source>
</evidence>
<evidence type="ECO:0000256" key="2">
    <source>
        <dbReference type="ARBA" id="ARBA00022475"/>
    </source>
</evidence>
<comment type="caution">
    <text evidence="7">The sequence shown here is derived from an EMBL/GenBank/DDBJ whole genome shotgun (WGS) entry which is preliminary data.</text>
</comment>
<feature type="transmembrane region" description="Helical" evidence="6">
    <location>
        <begin position="86"/>
        <end position="104"/>
    </location>
</feature>
<dbReference type="InterPro" id="IPR001851">
    <property type="entry name" value="ABC_transp_permease"/>
</dbReference>
<evidence type="ECO:0000256" key="5">
    <source>
        <dbReference type="ARBA" id="ARBA00023136"/>
    </source>
</evidence>
<dbReference type="InterPro" id="IPR043428">
    <property type="entry name" value="LivM-like"/>
</dbReference>
<name>A0A330H819_9HYPH</name>
<accession>A0A330H819</accession>
<comment type="subcellular location">
    <subcellularLocation>
        <location evidence="1">Cell membrane</location>
        <topology evidence="1">Multi-pass membrane protein</topology>
    </subcellularLocation>
</comment>
<keyword evidence="2" id="KW-1003">Cell membrane</keyword>
<reference evidence="7 8" key="1">
    <citation type="submission" date="2018-07" db="EMBL/GenBank/DDBJ databases">
        <title>Diversity of Mesorhizobium strains in Brazil.</title>
        <authorList>
            <person name="Helene L.C.F."/>
            <person name="Dall'Agnol R."/>
            <person name="Delamuta J.R.M."/>
            <person name="Hungria M."/>
        </authorList>
    </citation>
    <scope>NUCLEOTIDE SEQUENCE [LARGE SCALE GENOMIC DNA]</scope>
    <source>
        <strain evidence="7 8">AC99b</strain>
    </source>
</reference>
<keyword evidence="3 6" id="KW-0812">Transmembrane</keyword>